<dbReference type="Proteomes" id="UP000001882">
    <property type="component" value="Chromosome"/>
</dbReference>
<evidence type="ECO:0000313" key="2">
    <source>
        <dbReference type="Proteomes" id="UP000001882"/>
    </source>
</evidence>
<dbReference type="GeneID" id="8682157"/>
<reference evidence="1 2" key="2">
    <citation type="journal article" date="2008" name="Int. J. Syst. Evol. Microbiol.">
        <title>Methanocella paludicola gen. nov., sp. nov., a methane-producing archaeon, the first isolate of the lineage 'Rice Cluster I', and proposal of the new archaeal order Methanocellales ord. nov.</title>
        <authorList>
            <person name="Sakai S."/>
            <person name="Imachi H."/>
            <person name="Hanada S."/>
            <person name="Ohashi A."/>
            <person name="Harada H."/>
            <person name="Kamagata Y."/>
        </authorList>
    </citation>
    <scope>NUCLEOTIDE SEQUENCE [LARGE SCALE GENOMIC DNA]</scope>
    <source>
        <strain evidence="2">DSM 17711 / JCM 13418 / NBRC 101707 / SANAE</strain>
    </source>
</reference>
<dbReference type="PROSITE" id="PS51257">
    <property type="entry name" value="PROKAR_LIPOPROTEIN"/>
    <property type="match status" value="1"/>
</dbReference>
<reference evidence="1 2" key="1">
    <citation type="journal article" date="2007" name="Appl. Environ. Microbiol.">
        <title>Isolation of key methanogens for global methane emission from rice paddy fields: a novel isolate affiliated with the clone cluster rice cluster I.</title>
        <authorList>
            <person name="Sakai S."/>
            <person name="Imachi H."/>
            <person name="Sekiguchi Y."/>
            <person name="Ohashi A."/>
            <person name="Harada H."/>
            <person name="Kamagata Y."/>
        </authorList>
    </citation>
    <scope>NUCLEOTIDE SEQUENCE [LARGE SCALE GENOMIC DNA]</scope>
    <source>
        <strain evidence="2">DSM 17711 / JCM 13418 / NBRC 101707 / SANAE</strain>
    </source>
</reference>
<reference evidence="2" key="3">
    <citation type="journal article" date="2011" name="PLoS ONE">
        <title>Genome sequence of a mesophilic hydrogenotrophic methanogen Methanocella paludicola, the first cultivated representative of the order Methanocellales.</title>
        <authorList>
            <person name="Sakai S."/>
            <person name="Takaki Y."/>
            <person name="Shimamura S."/>
            <person name="Sekine M."/>
            <person name="Tajima T."/>
            <person name="Kosugi H."/>
            <person name="Ichikawa N."/>
            <person name="Tasumi E."/>
            <person name="Hiraki A.T."/>
            <person name="Shimizu A."/>
            <person name="Kato Y."/>
            <person name="Nishiko R."/>
            <person name="Mori K."/>
            <person name="Fujita N."/>
            <person name="Imachi H."/>
            <person name="Takai K."/>
        </authorList>
    </citation>
    <scope>NUCLEOTIDE SEQUENCE [LARGE SCALE GENOMIC DNA]</scope>
    <source>
        <strain evidence="2">DSM 17711 / JCM 13418 / NBRC 101707 / SANAE</strain>
    </source>
</reference>
<dbReference type="KEGG" id="mpd:MCP_2362"/>
<dbReference type="RefSeq" id="WP_012901108.1">
    <property type="nucleotide sequence ID" value="NC_013665.1"/>
</dbReference>
<keyword evidence="2" id="KW-1185">Reference proteome</keyword>
<organism evidence="1 2">
    <name type="scientific">Methanocella paludicola (strain DSM 17711 / JCM 13418 / NBRC 101707 / SANAE)</name>
    <dbReference type="NCBI Taxonomy" id="304371"/>
    <lineage>
        <taxon>Archaea</taxon>
        <taxon>Methanobacteriati</taxon>
        <taxon>Methanobacteriota</taxon>
        <taxon>Stenosarchaea group</taxon>
        <taxon>Methanomicrobia</taxon>
        <taxon>Methanocellales</taxon>
        <taxon>Methanocellaceae</taxon>
        <taxon>Methanocella</taxon>
    </lineage>
</organism>
<accession>D1Z162</accession>
<dbReference type="STRING" id="304371.MCP_2362"/>
<proteinExistence type="predicted"/>
<dbReference type="EMBL" id="AP011532">
    <property type="protein sequence ID" value="BAI62434.1"/>
    <property type="molecule type" value="Genomic_DNA"/>
</dbReference>
<evidence type="ECO:0008006" key="3">
    <source>
        <dbReference type="Google" id="ProtNLM"/>
    </source>
</evidence>
<sequence>MNRRAILLSILLSAFVALAMASSGCTNPLVPAPSVTVTAPYVPPSPTPTPVATVTPTPSSTTWNGEMVKLFGNVTVIGGEHVYGTIKVSYMDKNYWDEYPTVRYDTYDDGGAYSLEVKANVPFRVTLGYTYVDKLSVGLNTKLLDEIFVLKNDTRRDFTIMASNATQVK</sequence>
<name>D1Z162_METPS</name>
<protein>
    <recommendedName>
        <fullName evidence="3">Lipoprotein</fullName>
    </recommendedName>
</protein>
<gene>
    <name evidence="1" type="ordered locus">MCP_2362</name>
</gene>
<dbReference type="AlphaFoldDB" id="D1Z162"/>
<dbReference type="InParanoid" id="D1Z162"/>
<evidence type="ECO:0000313" key="1">
    <source>
        <dbReference type="EMBL" id="BAI62434.1"/>
    </source>
</evidence>